<evidence type="ECO:0000313" key="4">
    <source>
        <dbReference type="Proteomes" id="UP000008810"/>
    </source>
</evidence>
<feature type="signal peptide" evidence="1">
    <location>
        <begin position="1"/>
        <end position="31"/>
    </location>
</feature>
<dbReference type="Gramene" id="PNT73035">
    <property type="protein sequence ID" value="PNT73035"/>
    <property type="gene ID" value="BRADI_2g52476v3"/>
</dbReference>
<protein>
    <submittedName>
        <fullName evidence="2 3">Uncharacterized protein</fullName>
    </submittedName>
</protein>
<proteinExistence type="predicted"/>
<evidence type="ECO:0000256" key="1">
    <source>
        <dbReference type="SAM" id="SignalP"/>
    </source>
</evidence>
<reference evidence="2 3" key="1">
    <citation type="journal article" date="2010" name="Nature">
        <title>Genome sequencing and analysis of the model grass Brachypodium distachyon.</title>
        <authorList>
            <consortium name="International Brachypodium Initiative"/>
        </authorList>
    </citation>
    <scope>NUCLEOTIDE SEQUENCE [LARGE SCALE GENOMIC DNA]</scope>
    <source>
        <strain evidence="2 3">Bd21</strain>
    </source>
</reference>
<feature type="chain" id="PRO_5036319236" evidence="1">
    <location>
        <begin position="32"/>
        <end position="138"/>
    </location>
</feature>
<dbReference type="InParanoid" id="A0A2K2DFH2"/>
<reference evidence="2" key="2">
    <citation type="submission" date="2017-06" db="EMBL/GenBank/DDBJ databases">
        <title>WGS assembly of Brachypodium distachyon.</title>
        <authorList>
            <consortium name="The International Brachypodium Initiative"/>
            <person name="Lucas S."/>
            <person name="Harmon-Smith M."/>
            <person name="Lail K."/>
            <person name="Tice H."/>
            <person name="Grimwood J."/>
            <person name="Bruce D."/>
            <person name="Barry K."/>
            <person name="Shu S."/>
            <person name="Lindquist E."/>
            <person name="Wang M."/>
            <person name="Pitluck S."/>
            <person name="Vogel J.P."/>
            <person name="Garvin D.F."/>
            <person name="Mockler T.C."/>
            <person name="Schmutz J."/>
            <person name="Rokhsar D."/>
            <person name="Bevan M.W."/>
        </authorList>
    </citation>
    <scope>NUCLEOTIDE SEQUENCE</scope>
    <source>
        <strain evidence="2">Bd21</strain>
    </source>
</reference>
<accession>A0A2K2DFH2</accession>
<reference evidence="3" key="3">
    <citation type="submission" date="2018-08" db="UniProtKB">
        <authorList>
            <consortium name="EnsemblPlants"/>
        </authorList>
    </citation>
    <scope>IDENTIFICATION</scope>
    <source>
        <strain evidence="3">cv. Bd21</strain>
    </source>
</reference>
<gene>
    <name evidence="2" type="ORF">BRADI_2g52476v3</name>
</gene>
<dbReference type="AlphaFoldDB" id="A0A2K2DFH2"/>
<sequence>MSIDNLRVLVVFIVVQVCLLAMMASPWTVQGRPVSTLFQGPPYCCPRFPDCCGANGSMEAKPWIDCPLPWSAACLRFSQSPACFVAVLLISGSVILHSVSVYKTSLQFKLNCQQRLITRYKQWLCSCIRISSNKMGGD</sequence>
<name>A0A2K2DFH2_BRADI</name>
<keyword evidence="1" id="KW-0732">Signal</keyword>
<evidence type="ECO:0000313" key="2">
    <source>
        <dbReference type="EMBL" id="PNT73035.1"/>
    </source>
</evidence>
<dbReference type="EnsemblPlants" id="PNT73035">
    <property type="protein sequence ID" value="PNT73035"/>
    <property type="gene ID" value="BRADI_2g52476v3"/>
</dbReference>
<organism evidence="2">
    <name type="scientific">Brachypodium distachyon</name>
    <name type="common">Purple false brome</name>
    <name type="synonym">Trachynia distachya</name>
    <dbReference type="NCBI Taxonomy" id="15368"/>
    <lineage>
        <taxon>Eukaryota</taxon>
        <taxon>Viridiplantae</taxon>
        <taxon>Streptophyta</taxon>
        <taxon>Embryophyta</taxon>
        <taxon>Tracheophyta</taxon>
        <taxon>Spermatophyta</taxon>
        <taxon>Magnoliopsida</taxon>
        <taxon>Liliopsida</taxon>
        <taxon>Poales</taxon>
        <taxon>Poaceae</taxon>
        <taxon>BOP clade</taxon>
        <taxon>Pooideae</taxon>
        <taxon>Stipodae</taxon>
        <taxon>Brachypodieae</taxon>
        <taxon>Brachypodium</taxon>
    </lineage>
</organism>
<evidence type="ECO:0000313" key="3">
    <source>
        <dbReference type="EnsemblPlants" id="PNT73035"/>
    </source>
</evidence>
<keyword evidence="4" id="KW-1185">Reference proteome</keyword>
<dbReference type="EMBL" id="CM000881">
    <property type="protein sequence ID" value="PNT73035.1"/>
    <property type="molecule type" value="Genomic_DNA"/>
</dbReference>
<dbReference type="Proteomes" id="UP000008810">
    <property type="component" value="Chromosome 2"/>
</dbReference>